<organism evidence="5 6">
    <name type="scientific">Streptomyces alkaliphilus</name>
    <dbReference type="NCBI Taxonomy" id="1472722"/>
    <lineage>
        <taxon>Bacteria</taxon>
        <taxon>Bacillati</taxon>
        <taxon>Actinomycetota</taxon>
        <taxon>Actinomycetes</taxon>
        <taxon>Kitasatosporales</taxon>
        <taxon>Streptomycetaceae</taxon>
        <taxon>Streptomyces</taxon>
    </lineage>
</organism>
<dbReference type="Gene3D" id="3.40.50.2300">
    <property type="match status" value="2"/>
</dbReference>
<dbReference type="AlphaFoldDB" id="A0A7W3TCU2"/>
<comment type="subcellular location">
    <subcellularLocation>
        <location evidence="1">Cell envelope</location>
    </subcellularLocation>
</comment>
<evidence type="ECO:0000256" key="1">
    <source>
        <dbReference type="ARBA" id="ARBA00004196"/>
    </source>
</evidence>
<dbReference type="Proteomes" id="UP000538929">
    <property type="component" value="Unassembled WGS sequence"/>
</dbReference>
<dbReference type="PANTHER" id="PTHR30036">
    <property type="entry name" value="D-XYLOSE-BINDING PERIPLASMIC PROTEIN"/>
    <property type="match status" value="1"/>
</dbReference>
<evidence type="ECO:0000259" key="4">
    <source>
        <dbReference type="Pfam" id="PF13407"/>
    </source>
</evidence>
<dbReference type="GO" id="GO:0030288">
    <property type="term" value="C:outer membrane-bounded periplasmic space"/>
    <property type="evidence" value="ECO:0007669"/>
    <property type="project" value="TreeGrafter"/>
</dbReference>
<accession>A0A7W3TCU2</accession>
<dbReference type="PANTHER" id="PTHR30036:SF1">
    <property type="entry name" value="D-XYLOSE-BINDING PERIPLASMIC PROTEIN"/>
    <property type="match status" value="1"/>
</dbReference>
<keyword evidence="6" id="KW-1185">Reference proteome</keyword>
<keyword evidence="2 3" id="KW-0732">Signal</keyword>
<dbReference type="GO" id="GO:0030246">
    <property type="term" value="F:carbohydrate binding"/>
    <property type="evidence" value="ECO:0007669"/>
    <property type="project" value="TreeGrafter"/>
</dbReference>
<evidence type="ECO:0000256" key="3">
    <source>
        <dbReference type="SAM" id="SignalP"/>
    </source>
</evidence>
<dbReference type="InterPro" id="IPR028082">
    <property type="entry name" value="Peripla_BP_I"/>
</dbReference>
<evidence type="ECO:0000313" key="6">
    <source>
        <dbReference type="Proteomes" id="UP000538929"/>
    </source>
</evidence>
<feature type="domain" description="Periplasmic binding protein" evidence="4">
    <location>
        <begin position="50"/>
        <end position="304"/>
    </location>
</feature>
<feature type="chain" id="PRO_5031322301" evidence="3">
    <location>
        <begin position="30"/>
        <end position="368"/>
    </location>
</feature>
<dbReference type="InterPro" id="IPR050555">
    <property type="entry name" value="Bact_Solute-Bind_Prot2"/>
</dbReference>
<protein>
    <submittedName>
        <fullName evidence="5">Substrate-binding domain-containing protein</fullName>
    </submittedName>
</protein>
<proteinExistence type="predicted"/>
<evidence type="ECO:0000313" key="5">
    <source>
        <dbReference type="EMBL" id="MBB0244491.1"/>
    </source>
</evidence>
<dbReference type="InterPro" id="IPR025997">
    <property type="entry name" value="SBP_2_dom"/>
</dbReference>
<dbReference type="Pfam" id="PF13407">
    <property type="entry name" value="Peripla_BP_4"/>
    <property type="match status" value="1"/>
</dbReference>
<dbReference type="PROSITE" id="PS51257">
    <property type="entry name" value="PROKAR_LIPOPROTEIN"/>
    <property type="match status" value="1"/>
</dbReference>
<gene>
    <name evidence="5" type="ORF">FNQ90_10335</name>
</gene>
<comment type="caution">
    <text evidence="5">The sequence shown here is derived from an EMBL/GenBank/DDBJ whole genome shotgun (WGS) entry which is preliminary data.</text>
</comment>
<reference evidence="6" key="1">
    <citation type="submission" date="2019-10" db="EMBL/GenBank/DDBJ databases">
        <title>Streptomyces sp. nov., a novel actinobacterium isolated from alkaline environment.</title>
        <authorList>
            <person name="Golinska P."/>
        </authorList>
    </citation>
    <scope>NUCLEOTIDE SEQUENCE [LARGE SCALE GENOMIC DNA]</scope>
    <source>
        <strain evidence="6">DSM 42118</strain>
    </source>
</reference>
<sequence>MRGVPLGTTRRAVLRNTAFIAMAGMSASACGVFSTEPDGGGNGNRAIGLLLPDDATNRYEAFDRPLIEAGIAELCEDCEVTHGHATDVDRQKQQFVDMLGRGVDVIILDPVDAAATGPWVEEAAAEGVPIVAYGRLAEGDIDAYVSHDARAVGRLQGRALLDALGDEAPGARVMMINGPSSDPGADLIEAGAREVLDPVVEIVHEQGIEGGDPALAEEAVASAVRSLGTDGFDAVLAADDALAGGVVAALRDAGVEDLPVGGGDADPAGLQRIVSGEQTHTIHRPPAPRAAIAAGIAVRLLDGEDFSDLAPDRVDGTTTEGVPGALLEPVPVTADNIRETVIADGFRTVEEICTPGFADECAEAGLGG</sequence>
<evidence type="ECO:0000256" key="2">
    <source>
        <dbReference type="ARBA" id="ARBA00022729"/>
    </source>
</evidence>
<dbReference type="EMBL" id="VKHT01000249">
    <property type="protein sequence ID" value="MBB0244491.1"/>
    <property type="molecule type" value="Genomic_DNA"/>
</dbReference>
<dbReference type="SUPFAM" id="SSF53822">
    <property type="entry name" value="Periplasmic binding protein-like I"/>
    <property type="match status" value="1"/>
</dbReference>
<name>A0A7W3TCU2_9ACTN</name>
<feature type="signal peptide" evidence="3">
    <location>
        <begin position="1"/>
        <end position="29"/>
    </location>
</feature>